<comment type="caution">
    <text evidence="2">The sequence shown here is derived from an EMBL/GenBank/DDBJ whole genome shotgun (WGS) entry which is preliminary data.</text>
</comment>
<evidence type="ECO:0000313" key="3">
    <source>
        <dbReference type="Proteomes" id="UP000295554"/>
    </source>
</evidence>
<accession>A0A4R5LT71</accession>
<dbReference type="EMBL" id="SMSE01000002">
    <property type="protein sequence ID" value="TDG14100.1"/>
    <property type="molecule type" value="Genomic_DNA"/>
</dbReference>
<keyword evidence="3" id="KW-1185">Reference proteome</keyword>
<organism evidence="2 3">
    <name type="scientific">Seongchinamella unica</name>
    <dbReference type="NCBI Taxonomy" id="2547392"/>
    <lineage>
        <taxon>Bacteria</taxon>
        <taxon>Pseudomonadati</taxon>
        <taxon>Pseudomonadota</taxon>
        <taxon>Gammaproteobacteria</taxon>
        <taxon>Cellvibrionales</taxon>
        <taxon>Halieaceae</taxon>
        <taxon>Seongchinamella</taxon>
    </lineage>
</organism>
<feature type="transmembrane region" description="Helical" evidence="1">
    <location>
        <begin position="149"/>
        <end position="172"/>
    </location>
</feature>
<feature type="transmembrane region" description="Helical" evidence="1">
    <location>
        <begin position="98"/>
        <end position="119"/>
    </location>
</feature>
<keyword evidence="1" id="KW-0472">Membrane</keyword>
<dbReference type="Proteomes" id="UP000295554">
    <property type="component" value="Unassembled WGS sequence"/>
</dbReference>
<keyword evidence="1" id="KW-0812">Transmembrane</keyword>
<protein>
    <submittedName>
        <fullName evidence="2">Uncharacterized protein</fullName>
    </submittedName>
</protein>
<reference evidence="2 3" key="1">
    <citation type="submission" date="2019-03" db="EMBL/GenBank/DDBJ databases">
        <title>Seongchinamella monodicae gen. nov., sp. nov., a novel member of the Gammaproteobacteria isolated from a tidal mudflat of beach.</title>
        <authorList>
            <person name="Yang H.G."/>
            <person name="Kang J.W."/>
            <person name="Lee S.D."/>
        </authorList>
    </citation>
    <scope>NUCLEOTIDE SEQUENCE [LARGE SCALE GENOMIC DNA]</scope>
    <source>
        <strain evidence="2 3">GH4-78</strain>
    </source>
</reference>
<dbReference type="InterPro" id="IPR029377">
    <property type="entry name" value="TMEM220"/>
</dbReference>
<gene>
    <name evidence="2" type="ORF">E2F43_11490</name>
</gene>
<sequence>MQHLRQAAFVQRLDLHLLQDRHGGGQFCQGGVCAGDQSVLHAAGRSLARQHHQSRYQQSVSLHNQLPGLARLRLTVQASRPFRQRRPAFIPRRDFSPLLYIIFNSLFLLAYVASALVQFNDPDPWAWVAIYLAAAGMCIAWLRRRLPRWYPAVLVVTCLLWMGSLLPSVVGQVSPSELFESISMKTRSVEEAREIGGLALVAVWAAVLMHRRAP</sequence>
<proteinExistence type="predicted"/>
<name>A0A4R5LT71_9GAMM</name>
<dbReference type="AlphaFoldDB" id="A0A4R5LT71"/>
<dbReference type="OrthoDB" id="329078at2"/>
<feature type="transmembrane region" description="Helical" evidence="1">
    <location>
        <begin position="125"/>
        <end position="142"/>
    </location>
</feature>
<evidence type="ECO:0000313" key="2">
    <source>
        <dbReference type="EMBL" id="TDG14100.1"/>
    </source>
</evidence>
<keyword evidence="1" id="KW-1133">Transmembrane helix</keyword>
<dbReference type="Pfam" id="PF15071">
    <property type="entry name" value="TMEM220"/>
    <property type="match status" value="1"/>
</dbReference>
<feature type="transmembrane region" description="Helical" evidence="1">
    <location>
        <begin position="192"/>
        <end position="209"/>
    </location>
</feature>
<evidence type="ECO:0000256" key="1">
    <source>
        <dbReference type="SAM" id="Phobius"/>
    </source>
</evidence>